<comment type="caution">
    <text evidence="1">The sequence shown here is derived from an EMBL/GenBank/DDBJ whole genome shotgun (WGS) entry which is preliminary data.</text>
</comment>
<dbReference type="EMBL" id="CAJPUY010000001">
    <property type="protein sequence ID" value="CAG2126913.1"/>
    <property type="molecule type" value="Genomic_DNA"/>
</dbReference>
<dbReference type="AlphaFoldDB" id="A0A916ISB2"/>
<dbReference type="Proteomes" id="UP000672934">
    <property type="component" value="Unassembled WGS sequence"/>
</dbReference>
<evidence type="ECO:0000313" key="2">
    <source>
        <dbReference type="Proteomes" id="UP000672934"/>
    </source>
</evidence>
<dbReference type="RefSeq" id="WP_211945254.1">
    <property type="nucleotide sequence ID" value="NZ_CAJPUY010000001.1"/>
</dbReference>
<sequence length="150" mass="16325">MSKASDIALELSTRAAKITKANGYNTDIGLRLFRGKRAFSEDDLPCLVLVEGNDTPQDDALTAVSISQRYVFEAHTECDPDHPNDAAHLVIADLKRAIFEGEPKHGMRLNGKAKGMTYKGRVIGAREDGAPTVFAGIHLDVLYVEDLTSP</sequence>
<proteinExistence type="predicted"/>
<reference evidence="1" key="1">
    <citation type="submission" date="2021-03" db="EMBL/GenBank/DDBJ databases">
        <authorList>
            <person name="Peeters C."/>
        </authorList>
    </citation>
    <scope>NUCLEOTIDE SEQUENCE</scope>
    <source>
        <strain evidence="1">LMG 31506</strain>
    </source>
</reference>
<protein>
    <submittedName>
        <fullName evidence="1">Uncharacterized protein</fullName>
    </submittedName>
</protein>
<organism evidence="1 2">
    <name type="scientific">Cupriavidus yeoncheonensis</name>
    <dbReference type="NCBI Taxonomy" id="1462994"/>
    <lineage>
        <taxon>Bacteria</taxon>
        <taxon>Pseudomonadati</taxon>
        <taxon>Pseudomonadota</taxon>
        <taxon>Betaproteobacteria</taxon>
        <taxon>Burkholderiales</taxon>
        <taxon>Burkholderiaceae</taxon>
        <taxon>Cupriavidus</taxon>
    </lineage>
</organism>
<keyword evidence="2" id="KW-1185">Reference proteome</keyword>
<name>A0A916ISB2_9BURK</name>
<accession>A0A916ISB2</accession>
<gene>
    <name evidence="1" type="ORF">LMG31506_00235</name>
</gene>
<evidence type="ECO:0000313" key="1">
    <source>
        <dbReference type="EMBL" id="CAG2126913.1"/>
    </source>
</evidence>